<evidence type="ECO:0000313" key="1">
    <source>
        <dbReference type="EMBL" id="KAF9479220.1"/>
    </source>
</evidence>
<comment type="caution">
    <text evidence="1">The sequence shown here is derived from an EMBL/GenBank/DDBJ whole genome shotgun (WGS) entry which is preliminary data.</text>
</comment>
<reference evidence="1" key="1">
    <citation type="submission" date="2020-11" db="EMBL/GenBank/DDBJ databases">
        <authorList>
            <consortium name="DOE Joint Genome Institute"/>
            <person name="Ahrendt S."/>
            <person name="Riley R."/>
            <person name="Andreopoulos W."/>
            <person name="Labutti K."/>
            <person name="Pangilinan J."/>
            <person name="Ruiz-Duenas F.J."/>
            <person name="Barrasa J.M."/>
            <person name="Sanchez-Garcia M."/>
            <person name="Camarero S."/>
            <person name="Miyauchi S."/>
            <person name="Serrano A."/>
            <person name="Linde D."/>
            <person name="Babiker R."/>
            <person name="Drula E."/>
            <person name="Ayuso-Fernandez I."/>
            <person name="Pacheco R."/>
            <person name="Padilla G."/>
            <person name="Ferreira P."/>
            <person name="Barriuso J."/>
            <person name="Kellner H."/>
            <person name="Castanera R."/>
            <person name="Alfaro M."/>
            <person name="Ramirez L."/>
            <person name="Pisabarro A.G."/>
            <person name="Kuo A."/>
            <person name="Tritt A."/>
            <person name="Lipzen A."/>
            <person name="He G."/>
            <person name="Yan M."/>
            <person name="Ng V."/>
            <person name="Cullen D."/>
            <person name="Martin F."/>
            <person name="Rosso M.-N."/>
            <person name="Henrissat B."/>
            <person name="Hibbett D."/>
            <person name="Martinez A.T."/>
            <person name="Grigoriev I.V."/>
        </authorList>
    </citation>
    <scope>NUCLEOTIDE SEQUENCE</scope>
    <source>
        <strain evidence="1">CIRM-BRFM 674</strain>
    </source>
</reference>
<gene>
    <name evidence="1" type="ORF">BDN70DRAFT_993599</name>
</gene>
<dbReference type="SUPFAM" id="SSF52058">
    <property type="entry name" value="L domain-like"/>
    <property type="match status" value="1"/>
</dbReference>
<dbReference type="AlphaFoldDB" id="A0A9P5Z2R6"/>
<protein>
    <recommendedName>
        <fullName evidence="3">F-box domain-containing protein</fullName>
    </recommendedName>
</protein>
<organism evidence="1 2">
    <name type="scientific">Pholiota conissans</name>
    <dbReference type="NCBI Taxonomy" id="109636"/>
    <lineage>
        <taxon>Eukaryota</taxon>
        <taxon>Fungi</taxon>
        <taxon>Dikarya</taxon>
        <taxon>Basidiomycota</taxon>
        <taxon>Agaricomycotina</taxon>
        <taxon>Agaricomycetes</taxon>
        <taxon>Agaricomycetidae</taxon>
        <taxon>Agaricales</taxon>
        <taxon>Agaricineae</taxon>
        <taxon>Strophariaceae</taxon>
        <taxon>Pholiota</taxon>
    </lineage>
</organism>
<dbReference type="OrthoDB" id="2269034at2759"/>
<name>A0A9P5Z2R6_9AGAR</name>
<evidence type="ECO:0008006" key="3">
    <source>
        <dbReference type="Google" id="ProtNLM"/>
    </source>
</evidence>
<sequence>MPTSVSPGLTTHSPISNIPYDVLWEIFVYCLPHNPYDWRNSQPNSKIAPILLCHVCSLWRTVALTSPNLWTHLNCYFRASWTLIKSERYWAIRPKDLEFIQWWRRNHGAIPPFLSFTSAADERGEQDIAEAPISDLKKKSKRFATVQELRAGQECLLLYMNSAQCLNITMSFWNIIIRSCERNQWPTFPNLHTLTSLWNGSVPESTVYANVIGLLPHCSPLLLRRLDIHFAEFIERPKILPHLHKLTHISLQHVGFKLEFWHVFIRAFPDLQWASFDIYTDPSGLANYLFPPPKHTLSHLTTLYFGILTEYDEIDSFTPFFDNLSLLSVHTLAVSSDLLSWTDQRAITQISTVLQLAPNITTLYLGRDFLSNYHLTDDVIPLWQIVSNLTHLQLQIFSTNIFPADEVKTALDQFVEHFFSAETDNMLFDLKDEACPIRSISLALKYVEKIEDLGASHICTLKCRWPNIDFQICSKSLSKASRDAWESWIL</sequence>
<evidence type="ECO:0000313" key="2">
    <source>
        <dbReference type="Proteomes" id="UP000807469"/>
    </source>
</evidence>
<accession>A0A9P5Z2R6</accession>
<dbReference type="EMBL" id="MU155217">
    <property type="protein sequence ID" value="KAF9479220.1"/>
    <property type="molecule type" value="Genomic_DNA"/>
</dbReference>
<dbReference type="InterPro" id="IPR032675">
    <property type="entry name" value="LRR_dom_sf"/>
</dbReference>
<dbReference type="Gene3D" id="3.80.10.10">
    <property type="entry name" value="Ribonuclease Inhibitor"/>
    <property type="match status" value="1"/>
</dbReference>
<dbReference type="Proteomes" id="UP000807469">
    <property type="component" value="Unassembled WGS sequence"/>
</dbReference>
<proteinExistence type="predicted"/>
<keyword evidence="2" id="KW-1185">Reference proteome</keyword>